<comment type="caution">
    <text evidence="2">The sequence shown here is derived from an EMBL/GenBank/DDBJ whole genome shotgun (WGS) entry which is preliminary data.</text>
</comment>
<accession>A0ABQ2M228</accession>
<evidence type="ECO:0000313" key="3">
    <source>
        <dbReference type="Proteomes" id="UP000631535"/>
    </source>
</evidence>
<evidence type="ECO:0000256" key="1">
    <source>
        <dbReference type="SAM" id="MobiDB-lite"/>
    </source>
</evidence>
<feature type="region of interest" description="Disordered" evidence="1">
    <location>
        <begin position="22"/>
        <end position="57"/>
    </location>
</feature>
<feature type="region of interest" description="Disordered" evidence="1">
    <location>
        <begin position="75"/>
        <end position="98"/>
    </location>
</feature>
<organism evidence="2 3">
    <name type="scientific">Streptomyces daqingensis</name>
    <dbReference type="NCBI Taxonomy" id="1472640"/>
    <lineage>
        <taxon>Bacteria</taxon>
        <taxon>Bacillati</taxon>
        <taxon>Actinomycetota</taxon>
        <taxon>Actinomycetes</taxon>
        <taxon>Kitasatosporales</taxon>
        <taxon>Streptomycetaceae</taxon>
        <taxon>Streptomyces</taxon>
    </lineage>
</organism>
<keyword evidence="3" id="KW-1185">Reference proteome</keyword>
<sequence length="98" mass="9926">MGEAVDAAGFGLLPRTKRAVTTSCAAPAARHPRAESATGKLRARAAQAPGVGPVSIHHPAPAPVDVCEYWCHPGTGGQGVRARPGSRCGVSPDGRVHA</sequence>
<gene>
    <name evidence="2" type="ORF">GCM10012287_14690</name>
</gene>
<protein>
    <submittedName>
        <fullName evidence="2">Uncharacterized protein</fullName>
    </submittedName>
</protein>
<proteinExistence type="predicted"/>
<evidence type="ECO:0000313" key="2">
    <source>
        <dbReference type="EMBL" id="GGO45827.1"/>
    </source>
</evidence>
<dbReference type="Proteomes" id="UP000631535">
    <property type="component" value="Unassembled WGS sequence"/>
</dbReference>
<dbReference type="EMBL" id="BMMP01000004">
    <property type="protein sequence ID" value="GGO45827.1"/>
    <property type="molecule type" value="Genomic_DNA"/>
</dbReference>
<reference evidence="3" key="1">
    <citation type="journal article" date="2019" name="Int. J. Syst. Evol. Microbiol.">
        <title>The Global Catalogue of Microorganisms (GCM) 10K type strain sequencing project: providing services to taxonomists for standard genome sequencing and annotation.</title>
        <authorList>
            <consortium name="The Broad Institute Genomics Platform"/>
            <consortium name="The Broad Institute Genome Sequencing Center for Infectious Disease"/>
            <person name="Wu L."/>
            <person name="Ma J."/>
        </authorList>
    </citation>
    <scope>NUCLEOTIDE SEQUENCE [LARGE SCALE GENOMIC DNA]</scope>
    <source>
        <strain evidence="3">CGMCC 4.7178</strain>
    </source>
</reference>
<name>A0ABQ2M228_9ACTN</name>